<accession>A0ACC2JI67</accession>
<gene>
    <name evidence="1" type="ORF">O1611_g6567</name>
</gene>
<proteinExistence type="predicted"/>
<sequence>MISTTRFSQILQLAPRNIQGASTYSLQRRRLHALTPRLLAFPAPLEERERSPSGDAEDPNASGNSPEVDAQTPMIEITPWSRPRIWQTNFADPTSKVLGYAHRKEMRRDSRPFVADRAWLRNACTCEKCVDPSSGQKRFAPSEVPFKLPISGLAVAKDGSLKVFWENDFFTHDTHVSTHPLQLWQGPPQPLRTWVPKPWNRCSLQRASPYKSYESFIKGKGPEYRHAMITLHLYGIMFLYDVPSSENAVEEIATKIGVIQDTFYGKTWDVISKPNAENVAYTNSYLGLHQDLLYMSNVPRIQLLHCLENTCTGGESLFSDSYFAIRRLYREHSHHAKALRQRQVLYHYNKGGHVYHQSRPVLGDTGLWWSPPFQSPVQPDSLTMDGMKDYEQWHMATKKLQKFLENKASVYEYKMTPGVCVVFDNRRVFHGRRAFDTTSGKRWLKGTYVENDSYCSTIRSLSIGDPNTPLKTMLRPQVDTPDQLLDTLKDLYNEKVRRLGE</sequence>
<protein>
    <submittedName>
        <fullName evidence="1">Uncharacterized protein</fullName>
    </submittedName>
</protein>
<comment type="caution">
    <text evidence="1">The sequence shown here is derived from an EMBL/GenBank/DDBJ whole genome shotgun (WGS) entry which is preliminary data.</text>
</comment>
<keyword evidence="2" id="KW-1185">Reference proteome</keyword>
<dbReference type="Proteomes" id="UP001153332">
    <property type="component" value="Unassembled WGS sequence"/>
</dbReference>
<reference evidence="1" key="1">
    <citation type="submission" date="2022-12" db="EMBL/GenBank/DDBJ databases">
        <title>Genome Sequence of Lasiodiplodia mahajangana.</title>
        <authorList>
            <person name="Buettner E."/>
        </authorList>
    </citation>
    <scope>NUCLEOTIDE SEQUENCE</scope>
    <source>
        <strain evidence="1">VT137</strain>
    </source>
</reference>
<evidence type="ECO:0000313" key="1">
    <source>
        <dbReference type="EMBL" id="KAJ8127067.1"/>
    </source>
</evidence>
<dbReference type="EMBL" id="JAPUUL010001569">
    <property type="protein sequence ID" value="KAJ8127067.1"/>
    <property type="molecule type" value="Genomic_DNA"/>
</dbReference>
<name>A0ACC2JI67_9PEZI</name>
<evidence type="ECO:0000313" key="2">
    <source>
        <dbReference type="Proteomes" id="UP001153332"/>
    </source>
</evidence>
<organism evidence="1 2">
    <name type="scientific">Lasiodiplodia mahajangana</name>
    <dbReference type="NCBI Taxonomy" id="1108764"/>
    <lineage>
        <taxon>Eukaryota</taxon>
        <taxon>Fungi</taxon>
        <taxon>Dikarya</taxon>
        <taxon>Ascomycota</taxon>
        <taxon>Pezizomycotina</taxon>
        <taxon>Dothideomycetes</taxon>
        <taxon>Dothideomycetes incertae sedis</taxon>
        <taxon>Botryosphaeriales</taxon>
        <taxon>Botryosphaeriaceae</taxon>
        <taxon>Lasiodiplodia</taxon>
    </lineage>
</organism>